<keyword evidence="2" id="KW-1185">Reference proteome</keyword>
<protein>
    <submittedName>
        <fullName evidence="1">Uncharacterized protein</fullName>
    </submittedName>
</protein>
<comment type="caution">
    <text evidence="1">The sequence shown here is derived from an EMBL/GenBank/DDBJ whole genome shotgun (WGS) entry which is preliminary data.</text>
</comment>
<reference evidence="1 2" key="2">
    <citation type="submission" date="2019-05" db="EMBL/GenBank/DDBJ databases">
        <title>Glycomyces buryatensis sp. nov.</title>
        <authorList>
            <person name="Nikitina E."/>
        </authorList>
    </citation>
    <scope>NUCLEOTIDE SEQUENCE [LARGE SCALE GENOMIC DNA]</scope>
    <source>
        <strain evidence="1 2">18</strain>
    </source>
</reference>
<evidence type="ECO:0000313" key="1">
    <source>
        <dbReference type="EMBL" id="THV41477.1"/>
    </source>
</evidence>
<evidence type="ECO:0000313" key="2">
    <source>
        <dbReference type="Proteomes" id="UP000308760"/>
    </source>
</evidence>
<organism evidence="1 2">
    <name type="scientific">Glycomyces buryatensis</name>
    <dbReference type="NCBI Taxonomy" id="2570927"/>
    <lineage>
        <taxon>Bacteria</taxon>
        <taxon>Bacillati</taxon>
        <taxon>Actinomycetota</taxon>
        <taxon>Actinomycetes</taxon>
        <taxon>Glycomycetales</taxon>
        <taxon>Glycomycetaceae</taxon>
        <taxon>Glycomyces</taxon>
    </lineage>
</organism>
<accession>A0A4S8QAJ2</accession>
<proteinExistence type="predicted"/>
<dbReference type="AlphaFoldDB" id="A0A4S8QAJ2"/>
<sequence>MPERLEYLIGPTSGVIELPRHLDWSGRPQYDLGQPGRIMDLYRTVIAEATRPTDLYSFLDARTLLELWPRMWIPAHIRQAWEHAFPELLRARLGHKP</sequence>
<dbReference type="EMBL" id="STGY01000044">
    <property type="protein sequence ID" value="THV41477.1"/>
    <property type="molecule type" value="Genomic_DNA"/>
</dbReference>
<gene>
    <name evidence="1" type="ORF">FAB82_11500</name>
</gene>
<dbReference type="Proteomes" id="UP000308760">
    <property type="component" value="Unassembled WGS sequence"/>
</dbReference>
<name>A0A4S8QAJ2_9ACTN</name>
<reference evidence="2" key="1">
    <citation type="submission" date="2019-04" db="EMBL/GenBank/DDBJ databases">
        <title>Nocardioides xinjiangensis sp. nov.</title>
        <authorList>
            <person name="Liu S."/>
        </authorList>
    </citation>
    <scope>NUCLEOTIDE SEQUENCE [LARGE SCALE GENOMIC DNA]</scope>
    <source>
        <strain evidence="2">18</strain>
    </source>
</reference>
<dbReference type="OrthoDB" id="3296614at2"/>